<keyword evidence="3 10" id="KW-0732">Signal</keyword>
<evidence type="ECO:0000256" key="8">
    <source>
        <dbReference type="SAM" id="MobiDB-lite"/>
    </source>
</evidence>
<feature type="transmembrane region" description="Helical" evidence="9">
    <location>
        <begin position="442"/>
        <end position="464"/>
    </location>
</feature>
<dbReference type="PANTHER" id="PTHR12223:SF28">
    <property type="entry name" value="LECTIN, MANNOSE BINDING 1 LIKE"/>
    <property type="match status" value="1"/>
</dbReference>
<comment type="subcellular location">
    <subcellularLocation>
        <location evidence="1">Endoplasmic reticulum-Golgi intermediate compartment membrane</location>
        <topology evidence="1">Single-pass type I membrane protein</topology>
    </subcellularLocation>
</comment>
<dbReference type="Gene3D" id="2.60.120.200">
    <property type="match status" value="1"/>
</dbReference>
<dbReference type="FunFam" id="2.60.120.200:FF:000028">
    <property type="entry name" value="Blast:Protein ERGIC-53"/>
    <property type="match status" value="1"/>
</dbReference>
<keyword evidence="6 9" id="KW-0472">Membrane</keyword>
<dbReference type="PANTHER" id="PTHR12223">
    <property type="entry name" value="VESICULAR MANNOSE-BINDING LECTIN"/>
    <property type="match status" value="1"/>
</dbReference>
<feature type="region of interest" description="Disordered" evidence="8">
    <location>
        <begin position="271"/>
        <end position="303"/>
    </location>
</feature>
<name>A0A6A4WG60_AMPAM</name>
<dbReference type="EMBL" id="VIIS01001205">
    <property type="protein sequence ID" value="KAF0301028.1"/>
    <property type="molecule type" value="Genomic_DNA"/>
</dbReference>
<keyword evidence="13" id="KW-1185">Reference proteome</keyword>
<feature type="compositionally biased region" description="Pro residues" evidence="8">
    <location>
        <begin position="350"/>
        <end position="362"/>
    </location>
</feature>
<dbReference type="InterPro" id="IPR005052">
    <property type="entry name" value="Lectin_leg"/>
</dbReference>
<evidence type="ECO:0000256" key="5">
    <source>
        <dbReference type="ARBA" id="ARBA00022989"/>
    </source>
</evidence>
<evidence type="ECO:0000256" key="2">
    <source>
        <dbReference type="ARBA" id="ARBA00022692"/>
    </source>
</evidence>
<evidence type="ECO:0000256" key="3">
    <source>
        <dbReference type="ARBA" id="ARBA00022729"/>
    </source>
</evidence>
<dbReference type="GO" id="GO:0005537">
    <property type="term" value="F:D-mannose binding"/>
    <property type="evidence" value="ECO:0007669"/>
    <property type="project" value="TreeGrafter"/>
</dbReference>
<accession>A0A6A4WG60</accession>
<keyword evidence="2 9" id="KW-0812">Transmembrane</keyword>
<protein>
    <submittedName>
        <fullName evidence="12">Protein ERGIC-53</fullName>
    </submittedName>
</protein>
<gene>
    <name evidence="12" type="primary">Lman1</name>
    <name evidence="12" type="ORF">FJT64_026602</name>
</gene>
<keyword evidence="7" id="KW-1015">Disulfide bond</keyword>
<proteinExistence type="predicted"/>
<feature type="domain" description="L-type lectin-like" evidence="11">
    <location>
        <begin position="21"/>
        <end position="244"/>
    </location>
</feature>
<evidence type="ECO:0000259" key="11">
    <source>
        <dbReference type="PROSITE" id="PS51328"/>
    </source>
</evidence>
<feature type="compositionally biased region" description="Basic and acidic residues" evidence="8">
    <location>
        <begin position="271"/>
        <end position="292"/>
    </location>
</feature>
<dbReference type="SUPFAM" id="SSF49899">
    <property type="entry name" value="Concanavalin A-like lectins/glucanases"/>
    <property type="match status" value="1"/>
</dbReference>
<feature type="chain" id="PRO_5025418351" evidence="10">
    <location>
        <begin position="17"/>
        <end position="476"/>
    </location>
</feature>
<dbReference type="InterPro" id="IPR013320">
    <property type="entry name" value="ConA-like_dom_sf"/>
</dbReference>
<evidence type="ECO:0000256" key="1">
    <source>
        <dbReference type="ARBA" id="ARBA00004151"/>
    </source>
</evidence>
<dbReference type="GO" id="GO:0006888">
    <property type="term" value="P:endoplasmic reticulum to Golgi vesicle-mediated transport"/>
    <property type="evidence" value="ECO:0007669"/>
    <property type="project" value="TreeGrafter"/>
</dbReference>
<dbReference type="GO" id="GO:0000139">
    <property type="term" value="C:Golgi membrane"/>
    <property type="evidence" value="ECO:0007669"/>
    <property type="project" value="TreeGrafter"/>
</dbReference>
<evidence type="ECO:0000256" key="9">
    <source>
        <dbReference type="SAM" id="Phobius"/>
    </source>
</evidence>
<evidence type="ECO:0000256" key="4">
    <source>
        <dbReference type="ARBA" id="ARBA00022734"/>
    </source>
</evidence>
<evidence type="ECO:0000256" key="6">
    <source>
        <dbReference type="ARBA" id="ARBA00023136"/>
    </source>
</evidence>
<dbReference type="PROSITE" id="PS51328">
    <property type="entry name" value="L_LECTIN_LIKE"/>
    <property type="match status" value="1"/>
</dbReference>
<comment type="caution">
    <text evidence="12">The sequence shown here is derived from an EMBL/GenBank/DDBJ whole genome shotgun (WGS) entry which is preliminary data.</text>
</comment>
<dbReference type="OrthoDB" id="10265193at2759"/>
<evidence type="ECO:0000313" key="13">
    <source>
        <dbReference type="Proteomes" id="UP000440578"/>
    </source>
</evidence>
<dbReference type="InterPro" id="IPR051136">
    <property type="entry name" value="Intracellular_Lectin-GPT"/>
</dbReference>
<dbReference type="GO" id="GO:0005789">
    <property type="term" value="C:endoplasmic reticulum membrane"/>
    <property type="evidence" value="ECO:0007669"/>
    <property type="project" value="TreeGrafter"/>
</dbReference>
<dbReference type="GO" id="GO:0030134">
    <property type="term" value="C:COPII-coated ER to Golgi transport vesicle"/>
    <property type="evidence" value="ECO:0007669"/>
    <property type="project" value="TreeGrafter"/>
</dbReference>
<dbReference type="Proteomes" id="UP000440578">
    <property type="component" value="Unassembled WGS sequence"/>
</dbReference>
<dbReference type="CDD" id="cd06902">
    <property type="entry name" value="lectin_ERGIC-53_ERGL"/>
    <property type="match status" value="1"/>
</dbReference>
<dbReference type="AlphaFoldDB" id="A0A6A4WG60"/>
<dbReference type="GO" id="GO:0033116">
    <property type="term" value="C:endoplasmic reticulum-Golgi intermediate compartment membrane"/>
    <property type="evidence" value="ECO:0007669"/>
    <property type="project" value="UniProtKB-SubCell"/>
</dbReference>
<sequence>MFFISIVICTVFSVQAQGVYKRFEYKYGFKPPYLAQKDGTVPFWEHKGNTIASPDNVRVTPSLKSQKGMIWNKNQVTFKWWEVEMWFRITGRGRIGADGLAMWYTTERMEEGPVFGSRDKWHGLGVFFDSFDNDNKRNNPYVSAMVNDGTITYDHEKDGQGQIVGGCLRDFRNKPHPVRVRVTYLNNVLTLEMHNGITNSDKDFELCFRAENVVLPENGYFGLSAATGGLADDHDVIKFLTSSLATSPQDIKDERISEQERQRLKKEFEEYQQKTEQAKADYRREHPDAKHDDEDEEYDSEATRELRQIFDGQSQIYETVRELHRKMDEIVGRQERTLSLLSQQSGGGQAPPPPAPGQPHLPAPADTIRRHEVDAVLNNQREIVQASREIKSFVGEINQRTHTILEHQQRPVGSVQQTGGAGGRLQNVPQGVPSCPQTGGCLTLAVFLGVCALQMVIILGFLSYRDNKQAAAKKFY</sequence>
<evidence type="ECO:0000313" key="12">
    <source>
        <dbReference type="EMBL" id="KAF0301028.1"/>
    </source>
</evidence>
<keyword evidence="5 9" id="KW-1133">Transmembrane helix</keyword>
<evidence type="ECO:0000256" key="7">
    <source>
        <dbReference type="ARBA" id="ARBA00023157"/>
    </source>
</evidence>
<evidence type="ECO:0000256" key="10">
    <source>
        <dbReference type="SAM" id="SignalP"/>
    </source>
</evidence>
<keyword evidence="4" id="KW-0430">Lectin</keyword>
<reference evidence="12 13" key="1">
    <citation type="submission" date="2019-07" db="EMBL/GenBank/DDBJ databases">
        <title>Draft genome assembly of a fouling barnacle, Amphibalanus amphitrite (Darwin, 1854): The first reference genome for Thecostraca.</title>
        <authorList>
            <person name="Kim W."/>
        </authorList>
    </citation>
    <scope>NUCLEOTIDE SEQUENCE [LARGE SCALE GENOMIC DNA]</scope>
    <source>
        <strain evidence="12">SNU_AA5</strain>
        <tissue evidence="12">Soma without cirri and trophi</tissue>
    </source>
</reference>
<organism evidence="12 13">
    <name type="scientific">Amphibalanus amphitrite</name>
    <name type="common">Striped barnacle</name>
    <name type="synonym">Balanus amphitrite</name>
    <dbReference type="NCBI Taxonomy" id="1232801"/>
    <lineage>
        <taxon>Eukaryota</taxon>
        <taxon>Metazoa</taxon>
        <taxon>Ecdysozoa</taxon>
        <taxon>Arthropoda</taxon>
        <taxon>Crustacea</taxon>
        <taxon>Multicrustacea</taxon>
        <taxon>Cirripedia</taxon>
        <taxon>Thoracica</taxon>
        <taxon>Thoracicalcarea</taxon>
        <taxon>Balanomorpha</taxon>
        <taxon>Balanoidea</taxon>
        <taxon>Balanidae</taxon>
        <taxon>Amphibalaninae</taxon>
        <taxon>Amphibalanus</taxon>
    </lineage>
</organism>
<feature type="signal peptide" evidence="10">
    <location>
        <begin position="1"/>
        <end position="16"/>
    </location>
</feature>
<dbReference type="Pfam" id="PF03388">
    <property type="entry name" value="Lectin_leg-like"/>
    <property type="match status" value="1"/>
</dbReference>
<feature type="region of interest" description="Disordered" evidence="8">
    <location>
        <begin position="342"/>
        <end position="364"/>
    </location>
</feature>